<dbReference type="InterPro" id="IPR015943">
    <property type="entry name" value="WD40/YVTN_repeat-like_dom_sf"/>
</dbReference>
<dbReference type="InterPro" id="IPR013783">
    <property type="entry name" value="Ig-like_fold"/>
</dbReference>
<dbReference type="InterPro" id="IPR017441">
    <property type="entry name" value="Protein_kinase_ATP_BS"/>
</dbReference>
<accession>A0A812CJC2</accession>
<keyword evidence="11" id="KW-0829">Tyrosine-protein kinase</keyword>
<dbReference type="InterPro" id="IPR002909">
    <property type="entry name" value="IPT_dom"/>
</dbReference>
<dbReference type="Gene3D" id="2.60.40.10">
    <property type="entry name" value="Immunoglobulins"/>
    <property type="match status" value="2"/>
</dbReference>
<dbReference type="GO" id="GO:0007399">
    <property type="term" value="P:nervous system development"/>
    <property type="evidence" value="ECO:0007669"/>
    <property type="project" value="TreeGrafter"/>
</dbReference>
<dbReference type="InterPro" id="IPR011009">
    <property type="entry name" value="Kinase-like_dom_sf"/>
</dbReference>
<evidence type="ECO:0000256" key="12">
    <source>
        <dbReference type="ARBA" id="ARBA00023157"/>
    </source>
</evidence>
<dbReference type="PROSITE" id="PS50011">
    <property type="entry name" value="PROTEIN_KINASE_DOM"/>
    <property type="match status" value="1"/>
</dbReference>
<sequence length="1150" mass="130888">MLRNLFTQVELGDRTPSQLLRHMRTLLGDNKMPENIMRSLWLDKLPTTTTQILAPMTEETQTEKLADIADRIHESFSKPQVNILSPSLSHLSLATHSPSFSHIPSSFLSLFFRSFFHGQFHFSPEIVLHFLQLTFPFLPFVLSEISVVLSEKLLHSLFVLFEVRIPSFRSHYHEKIQRQLRDTIENCYKLSSKNLPKIPSWIKANESCAETYEEKITVDTCGYDEHNGYISGVTHLAPCKFFYTEKITAIQSYVYEGTYIYILGTSNGHLLKIANIEKFQLIMDNDISQGRGEPIQKDMELDTNKTHVYVMSGSNVIRFPLKSCSIYTNCSSCVTSNHPLNCGWCHDKCTTSNECSNGWSPDSCVPQITSIRPIKGPVEGGTKLTIKGKYFANGITEMEITVKVGNVPCSVKEYNATTIICNTSKDNKNNKKGNIHVKIRTISTQTNQLKIEGEDISKEIFYFLVPEIYNFTPTSGPKSGGTECNITGTNLDIGSTYNLYIGDKEVLIQMRTQNKIIAITKKVNSLITNQLKLQIDGKTLFSKNSYSFKPDPTIVNVKHSTNTIKSGGIEIVFIGKNLNTVQNPMLSGVVVKTKAHLPAEKCTANKDGTKLYCKTPTLNDSSSDTISVDLRLHMDGVKELYNFATTYPKYSRINYYNDPVLYKFDSEQNIFFYGKTSKPVVIKGNYITDIVKKEDINITIGYRTCPITSLTNKAIYCKPSSVPPENADQHKFQVRVKIGYRNYNIGWLIFTSSSSSQVNILIIVLVVILISVVSVITALFYYMWKKKLLFFKERRRLPTARYTTNDQVHFGENGRLITAGNEYTERQNFQPVATVDSGATNCPGIDENILLVLGDKKLLIPKESLQITEKIGQGHFGRVYRALYRKPGEKGEMCVAVKTLHKDHPRDMDVQGFLDEALIMKDFDHENILSLIGICLGKDHMPLVVLPYMAHGDLLSYLRNVNNQPTVKDLIVFGISIASGMDYLASLKFVHRDLAARNCMLNDKLVVKVADFGLSRDIYERDYYSSDNKKSKLPVKWMALESLENGTYNTKTDVWSYGVVLWELFTRGVNPYPTVDNWDMPKYLKLGRRMDKPDYCPNRIYDIMLRCWEFDQNLRPDFATIINELTELSEMEKHKDLPCYQKTPYENVEY</sequence>
<evidence type="ECO:0000313" key="20">
    <source>
        <dbReference type="Proteomes" id="UP000597762"/>
    </source>
</evidence>
<dbReference type="GO" id="GO:0005524">
    <property type="term" value="F:ATP binding"/>
    <property type="evidence" value="ECO:0007669"/>
    <property type="project" value="UniProtKB-UniRule"/>
</dbReference>
<keyword evidence="20" id="KW-1185">Reference proteome</keyword>
<evidence type="ECO:0000256" key="6">
    <source>
        <dbReference type="ARBA" id="ARBA00022741"/>
    </source>
</evidence>
<evidence type="ECO:0000256" key="9">
    <source>
        <dbReference type="ARBA" id="ARBA00022989"/>
    </source>
</evidence>
<evidence type="ECO:0000256" key="16">
    <source>
        <dbReference type="PROSITE-ProRule" id="PRU10141"/>
    </source>
</evidence>
<reference evidence="19" key="1">
    <citation type="submission" date="2021-01" db="EMBL/GenBank/DDBJ databases">
        <authorList>
            <person name="Li R."/>
            <person name="Bekaert M."/>
        </authorList>
    </citation>
    <scope>NUCLEOTIDE SEQUENCE</scope>
    <source>
        <strain evidence="19">Farmed</strain>
    </source>
</reference>
<keyword evidence="8 16" id="KW-0067">ATP-binding</keyword>
<evidence type="ECO:0000256" key="8">
    <source>
        <dbReference type="ARBA" id="ARBA00022840"/>
    </source>
</evidence>
<evidence type="ECO:0000256" key="2">
    <source>
        <dbReference type="ARBA" id="ARBA00011902"/>
    </source>
</evidence>
<dbReference type="PROSITE" id="PS00109">
    <property type="entry name" value="PROTEIN_KINASE_TYR"/>
    <property type="match status" value="1"/>
</dbReference>
<dbReference type="CDD" id="cd00192">
    <property type="entry name" value="PTKc"/>
    <property type="match status" value="1"/>
</dbReference>
<evidence type="ECO:0000313" key="19">
    <source>
        <dbReference type="EMBL" id="CAE1274088.1"/>
    </source>
</evidence>
<proteinExistence type="predicted"/>
<evidence type="ECO:0000256" key="7">
    <source>
        <dbReference type="ARBA" id="ARBA00022777"/>
    </source>
</evidence>
<dbReference type="InterPro" id="IPR036352">
    <property type="entry name" value="Semap_dom_sf"/>
</dbReference>
<evidence type="ECO:0000256" key="10">
    <source>
        <dbReference type="ARBA" id="ARBA00023136"/>
    </source>
</evidence>
<dbReference type="GO" id="GO:0043235">
    <property type="term" value="C:receptor complex"/>
    <property type="evidence" value="ECO:0007669"/>
    <property type="project" value="TreeGrafter"/>
</dbReference>
<dbReference type="PROSITE" id="PS00107">
    <property type="entry name" value="PROTEIN_KINASE_ATP"/>
    <property type="match status" value="1"/>
</dbReference>
<dbReference type="InterPro" id="IPR000719">
    <property type="entry name" value="Prot_kinase_dom"/>
</dbReference>
<dbReference type="InterPro" id="IPR020635">
    <property type="entry name" value="Tyr_kinase_cat_dom"/>
</dbReference>
<dbReference type="GO" id="GO:0007169">
    <property type="term" value="P:cell surface receptor protein tyrosine kinase signaling pathway"/>
    <property type="evidence" value="ECO:0007669"/>
    <property type="project" value="TreeGrafter"/>
</dbReference>
<dbReference type="InterPro" id="IPR008266">
    <property type="entry name" value="Tyr_kinase_AS"/>
</dbReference>
<feature type="transmembrane region" description="Helical" evidence="17">
    <location>
        <begin position="760"/>
        <end position="784"/>
    </location>
</feature>
<dbReference type="PRINTS" id="PR00109">
    <property type="entry name" value="TYRKINASE"/>
</dbReference>
<comment type="caution">
    <text evidence="19">The sequence shown here is derived from an EMBL/GenBank/DDBJ whole genome shotgun (WGS) entry which is preliminary data.</text>
</comment>
<dbReference type="Gene3D" id="1.10.510.10">
    <property type="entry name" value="Transferase(Phosphotransferase) domain 1"/>
    <property type="match status" value="1"/>
</dbReference>
<comment type="subcellular location">
    <subcellularLocation>
        <location evidence="1">Membrane</location>
        <topology evidence="1">Single-pass membrane protein</topology>
    </subcellularLocation>
</comment>
<keyword evidence="7" id="KW-0418">Kinase</keyword>
<protein>
    <recommendedName>
        <fullName evidence="2">receptor protein-tyrosine kinase</fullName>
        <ecNumber evidence="2">2.7.10.1</ecNumber>
    </recommendedName>
</protein>
<keyword evidence="9 17" id="KW-1133">Transmembrane helix</keyword>
<dbReference type="Pfam" id="PF01833">
    <property type="entry name" value="TIG"/>
    <property type="match status" value="2"/>
</dbReference>
<dbReference type="Pfam" id="PF01437">
    <property type="entry name" value="PSI"/>
    <property type="match status" value="1"/>
</dbReference>
<comment type="catalytic activity">
    <reaction evidence="15">
        <text>L-tyrosyl-[protein] + ATP = O-phospho-L-tyrosyl-[protein] + ADP + H(+)</text>
        <dbReference type="Rhea" id="RHEA:10596"/>
        <dbReference type="Rhea" id="RHEA-COMP:10136"/>
        <dbReference type="Rhea" id="RHEA-COMP:20101"/>
        <dbReference type="ChEBI" id="CHEBI:15378"/>
        <dbReference type="ChEBI" id="CHEBI:30616"/>
        <dbReference type="ChEBI" id="CHEBI:46858"/>
        <dbReference type="ChEBI" id="CHEBI:61978"/>
        <dbReference type="ChEBI" id="CHEBI:456216"/>
        <dbReference type="EC" id="2.7.10.1"/>
    </reaction>
</comment>
<dbReference type="SUPFAM" id="SSF81296">
    <property type="entry name" value="E set domains"/>
    <property type="match status" value="2"/>
</dbReference>
<keyword evidence="3" id="KW-0597">Phosphoprotein</keyword>
<evidence type="ECO:0000256" key="4">
    <source>
        <dbReference type="ARBA" id="ARBA00022679"/>
    </source>
</evidence>
<evidence type="ECO:0000256" key="3">
    <source>
        <dbReference type="ARBA" id="ARBA00022553"/>
    </source>
</evidence>
<dbReference type="SUPFAM" id="SSF56112">
    <property type="entry name" value="Protein kinase-like (PK-like)"/>
    <property type="match status" value="1"/>
</dbReference>
<evidence type="ECO:0000256" key="11">
    <source>
        <dbReference type="ARBA" id="ARBA00023137"/>
    </source>
</evidence>
<dbReference type="InterPro" id="IPR016201">
    <property type="entry name" value="PSI"/>
</dbReference>
<dbReference type="Gene3D" id="3.30.1680.10">
    <property type="entry name" value="ligand-binding face of the semaphorins, domain 2"/>
    <property type="match status" value="1"/>
</dbReference>
<feature type="binding site" evidence="16">
    <location>
        <position position="898"/>
    </location>
    <ligand>
        <name>ATP</name>
        <dbReference type="ChEBI" id="CHEBI:30616"/>
    </ligand>
</feature>
<keyword evidence="13" id="KW-0675">Receptor</keyword>
<keyword evidence="14" id="KW-0325">Glycoprotein</keyword>
<evidence type="ECO:0000256" key="17">
    <source>
        <dbReference type="SAM" id="Phobius"/>
    </source>
</evidence>
<dbReference type="CDD" id="cd00603">
    <property type="entry name" value="IPT_PCSR"/>
    <property type="match status" value="1"/>
</dbReference>
<dbReference type="InterPro" id="IPR002165">
    <property type="entry name" value="Plexin_repeat"/>
</dbReference>
<dbReference type="SMART" id="SM00423">
    <property type="entry name" value="PSI"/>
    <property type="match status" value="1"/>
</dbReference>
<dbReference type="GO" id="GO:0004714">
    <property type="term" value="F:transmembrane receptor protein tyrosine kinase activity"/>
    <property type="evidence" value="ECO:0007669"/>
    <property type="project" value="UniProtKB-EC"/>
</dbReference>
<dbReference type="Pfam" id="PF07714">
    <property type="entry name" value="PK_Tyr_Ser-Thr"/>
    <property type="match status" value="1"/>
</dbReference>
<dbReference type="FunFam" id="1.10.510.10:FF:000554">
    <property type="entry name" value="Predicted protein"/>
    <property type="match status" value="1"/>
</dbReference>
<dbReference type="Proteomes" id="UP000597762">
    <property type="component" value="Unassembled WGS sequence"/>
</dbReference>
<dbReference type="InterPro" id="IPR050122">
    <property type="entry name" value="RTK"/>
</dbReference>
<name>A0A812CJC2_ACAPH</name>
<dbReference type="AlphaFoldDB" id="A0A812CJC2"/>
<dbReference type="InterPro" id="IPR001245">
    <property type="entry name" value="Ser-Thr/Tyr_kinase_cat_dom"/>
</dbReference>
<evidence type="ECO:0000256" key="15">
    <source>
        <dbReference type="ARBA" id="ARBA00051243"/>
    </source>
</evidence>
<keyword evidence="4 19" id="KW-0808">Transferase</keyword>
<evidence type="ECO:0000259" key="18">
    <source>
        <dbReference type="PROSITE" id="PS50011"/>
    </source>
</evidence>
<keyword evidence="12" id="KW-1015">Disulfide bond</keyword>
<evidence type="ECO:0000256" key="13">
    <source>
        <dbReference type="ARBA" id="ARBA00023170"/>
    </source>
</evidence>
<dbReference type="EMBL" id="CAHIKZ030001763">
    <property type="protein sequence ID" value="CAE1274088.1"/>
    <property type="molecule type" value="Genomic_DNA"/>
</dbReference>
<dbReference type="SMART" id="SM00429">
    <property type="entry name" value="IPT"/>
    <property type="match status" value="3"/>
</dbReference>
<dbReference type="SMART" id="SM00219">
    <property type="entry name" value="TyrKc"/>
    <property type="match status" value="1"/>
</dbReference>
<feature type="domain" description="Protein kinase" evidence="18">
    <location>
        <begin position="865"/>
        <end position="1137"/>
    </location>
</feature>
<organism evidence="19 20">
    <name type="scientific">Acanthosepion pharaonis</name>
    <name type="common">Pharaoh cuttlefish</name>
    <name type="synonym">Sepia pharaonis</name>
    <dbReference type="NCBI Taxonomy" id="158019"/>
    <lineage>
        <taxon>Eukaryota</taxon>
        <taxon>Metazoa</taxon>
        <taxon>Spiralia</taxon>
        <taxon>Lophotrochozoa</taxon>
        <taxon>Mollusca</taxon>
        <taxon>Cephalopoda</taxon>
        <taxon>Coleoidea</taxon>
        <taxon>Decapodiformes</taxon>
        <taxon>Sepiida</taxon>
        <taxon>Sepiina</taxon>
        <taxon>Sepiidae</taxon>
        <taxon>Acanthosepion</taxon>
    </lineage>
</organism>
<dbReference type="PANTHER" id="PTHR24416:SF564">
    <property type="entry name" value="MACROPHAGE-STIMULATING PROTEIN RECEPTOR"/>
    <property type="match status" value="1"/>
</dbReference>
<dbReference type="GO" id="GO:0005886">
    <property type="term" value="C:plasma membrane"/>
    <property type="evidence" value="ECO:0007669"/>
    <property type="project" value="TreeGrafter"/>
</dbReference>
<keyword evidence="6 16" id="KW-0547">Nucleotide-binding</keyword>
<dbReference type="InterPro" id="IPR014756">
    <property type="entry name" value="Ig_E-set"/>
</dbReference>
<gene>
    <name evidence="19" type="ORF">SPHA_38628</name>
</gene>
<keyword evidence="5 17" id="KW-0812">Transmembrane</keyword>
<dbReference type="SUPFAM" id="SSF101912">
    <property type="entry name" value="Sema domain"/>
    <property type="match status" value="1"/>
</dbReference>
<evidence type="ECO:0000256" key="5">
    <source>
        <dbReference type="ARBA" id="ARBA00022692"/>
    </source>
</evidence>
<dbReference type="PANTHER" id="PTHR24416">
    <property type="entry name" value="TYROSINE-PROTEIN KINASE RECEPTOR"/>
    <property type="match status" value="1"/>
</dbReference>
<dbReference type="SUPFAM" id="SSF103575">
    <property type="entry name" value="Plexin repeat"/>
    <property type="match status" value="1"/>
</dbReference>
<dbReference type="Gene3D" id="3.30.200.20">
    <property type="entry name" value="Phosphorylase Kinase, domain 1"/>
    <property type="match status" value="1"/>
</dbReference>
<dbReference type="OrthoDB" id="546826at2759"/>
<keyword evidence="10 17" id="KW-0472">Membrane</keyword>
<evidence type="ECO:0000256" key="14">
    <source>
        <dbReference type="ARBA" id="ARBA00023180"/>
    </source>
</evidence>
<evidence type="ECO:0000256" key="1">
    <source>
        <dbReference type="ARBA" id="ARBA00004167"/>
    </source>
</evidence>
<dbReference type="GO" id="GO:0016477">
    <property type="term" value="P:cell migration"/>
    <property type="evidence" value="ECO:0007669"/>
    <property type="project" value="TreeGrafter"/>
</dbReference>
<dbReference type="Gene3D" id="2.130.10.10">
    <property type="entry name" value="YVTN repeat-like/Quinoprotein amine dehydrogenase"/>
    <property type="match status" value="1"/>
</dbReference>
<dbReference type="EC" id="2.7.10.1" evidence="2"/>